<name>A0A9X2JKM6_9LACO</name>
<evidence type="ECO:0000259" key="1">
    <source>
        <dbReference type="PROSITE" id="PS50943"/>
    </source>
</evidence>
<proteinExistence type="predicted"/>
<dbReference type="SMART" id="SM00530">
    <property type="entry name" value="HTH_XRE"/>
    <property type="match status" value="1"/>
</dbReference>
<dbReference type="EMBL" id="JAIULA010000001">
    <property type="protein sequence ID" value="MCP0885885.1"/>
    <property type="molecule type" value="Genomic_DNA"/>
</dbReference>
<dbReference type="AlphaFoldDB" id="A0A9X2JKM6"/>
<dbReference type="InterPro" id="IPR001387">
    <property type="entry name" value="Cro/C1-type_HTH"/>
</dbReference>
<dbReference type="Gene3D" id="1.10.260.40">
    <property type="entry name" value="lambda repressor-like DNA-binding domains"/>
    <property type="match status" value="1"/>
</dbReference>
<sequence length="73" mass="8587">MEATLKLNKVEFERLLKVNNLSITSLSKKMNVDRSTIYRWYNGSDNFRGKSVATMLKVFGLKETEFDKLFYID</sequence>
<evidence type="ECO:0000313" key="3">
    <source>
        <dbReference type="Proteomes" id="UP001139006"/>
    </source>
</evidence>
<dbReference type="GO" id="GO:0003677">
    <property type="term" value="F:DNA binding"/>
    <property type="evidence" value="ECO:0007669"/>
    <property type="project" value="InterPro"/>
</dbReference>
<dbReference type="Pfam" id="PF01381">
    <property type="entry name" value="HTH_3"/>
    <property type="match status" value="1"/>
</dbReference>
<organism evidence="2 3">
    <name type="scientific">Ligilactobacillus ubinensis</name>
    <dbReference type="NCBI Taxonomy" id="2876789"/>
    <lineage>
        <taxon>Bacteria</taxon>
        <taxon>Bacillati</taxon>
        <taxon>Bacillota</taxon>
        <taxon>Bacilli</taxon>
        <taxon>Lactobacillales</taxon>
        <taxon>Lactobacillaceae</taxon>
        <taxon>Ligilactobacillus</taxon>
    </lineage>
</organism>
<comment type="caution">
    <text evidence="2">The sequence shown here is derived from an EMBL/GenBank/DDBJ whole genome shotgun (WGS) entry which is preliminary data.</text>
</comment>
<dbReference type="CDD" id="cd00093">
    <property type="entry name" value="HTH_XRE"/>
    <property type="match status" value="1"/>
</dbReference>
<reference evidence="2 3" key="1">
    <citation type="journal article" date="2023" name="Int. J. Syst. Evol. Microbiol.">
        <title>Ligilactobacillus ubinensis sp. nov., a novel species isolated from the wild ferment of a durian fruit (Durio zibethinus).</title>
        <authorList>
            <person name="Heng Y.C."/>
            <person name="Menon N."/>
            <person name="Chen B."/>
            <person name="Loo B.Z.L."/>
            <person name="Wong G.W.J."/>
            <person name="Lim A.C.H."/>
            <person name="Silvaraju S."/>
            <person name="Kittelmann S."/>
        </authorList>
    </citation>
    <scope>NUCLEOTIDE SEQUENCE [LARGE SCALE GENOMIC DNA]</scope>
    <source>
        <strain evidence="2 3">WILCCON 0076</strain>
    </source>
</reference>
<dbReference type="Proteomes" id="UP001139006">
    <property type="component" value="Unassembled WGS sequence"/>
</dbReference>
<gene>
    <name evidence="2" type="ORF">LB941_00870</name>
</gene>
<evidence type="ECO:0000313" key="2">
    <source>
        <dbReference type="EMBL" id="MCP0885885.1"/>
    </source>
</evidence>
<accession>A0A9X2JKM6</accession>
<dbReference type="SUPFAM" id="SSF47413">
    <property type="entry name" value="lambda repressor-like DNA-binding domains"/>
    <property type="match status" value="1"/>
</dbReference>
<dbReference type="RefSeq" id="WP_253358652.1">
    <property type="nucleotide sequence ID" value="NZ_JAIULA010000001.1"/>
</dbReference>
<keyword evidence="3" id="KW-1185">Reference proteome</keyword>
<feature type="domain" description="HTH cro/C1-type" evidence="1">
    <location>
        <begin position="12"/>
        <end position="66"/>
    </location>
</feature>
<dbReference type="PROSITE" id="PS50943">
    <property type="entry name" value="HTH_CROC1"/>
    <property type="match status" value="1"/>
</dbReference>
<protein>
    <submittedName>
        <fullName evidence="2">Helix-turn-helix domain-containing protein</fullName>
    </submittedName>
</protein>
<dbReference type="InterPro" id="IPR010982">
    <property type="entry name" value="Lambda_DNA-bd_dom_sf"/>
</dbReference>